<keyword evidence="1" id="KW-0238">DNA-binding</keyword>
<dbReference type="InterPro" id="IPR009187">
    <property type="entry name" value="Prok_Ku"/>
</dbReference>
<evidence type="ECO:0000313" key="5">
    <source>
        <dbReference type="EMBL" id="MCM2393895.1"/>
    </source>
</evidence>
<sequence length="300" mass="32094">MPTSLLTTAVSFGLVTISVSVLPATESHSVTFRQMHLADLGRVRNRTTCEVCGQQLRHDQIGRGWETLDGSLVEITDQDLDSLPLEHVRAIEVLGFNPATSVNPISLGRSYYLAARGDIAAKPYALITRALQRTDRVAVARYSLRDRTRLGLLRVTDGVLVLQQLLASDEVRSPTLISVPRTDEPAPAEEEVANALALADALSAEDLSGFTDAYTEALTSVINAKTEGRQPTGAGTREEAPSAPVVDLMAALTESVTAARAARGEDATVHQMPPQKRTAKKTAAKKAPPGKTGGRKPRIA</sequence>
<feature type="region of interest" description="Disordered" evidence="3">
    <location>
        <begin position="257"/>
        <end position="300"/>
    </location>
</feature>
<feature type="domain" description="Ku" evidence="4">
    <location>
        <begin position="53"/>
        <end position="183"/>
    </location>
</feature>
<dbReference type="Gene3D" id="2.40.290.10">
    <property type="match status" value="1"/>
</dbReference>
<evidence type="ECO:0000256" key="1">
    <source>
        <dbReference type="ARBA" id="ARBA00023125"/>
    </source>
</evidence>
<dbReference type="EMBL" id="JAMQAW010000095">
    <property type="protein sequence ID" value="MCM2393895.1"/>
    <property type="molecule type" value="Genomic_DNA"/>
</dbReference>
<dbReference type="InterPro" id="IPR016194">
    <property type="entry name" value="SPOC-like_C_dom_sf"/>
</dbReference>
<proteinExistence type="predicted"/>
<evidence type="ECO:0000256" key="3">
    <source>
        <dbReference type="SAM" id="MobiDB-lite"/>
    </source>
</evidence>
<dbReference type="Proteomes" id="UP001431429">
    <property type="component" value="Unassembled WGS sequence"/>
</dbReference>
<evidence type="ECO:0000313" key="6">
    <source>
        <dbReference type="Proteomes" id="UP001431429"/>
    </source>
</evidence>
<dbReference type="RefSeq" id="WP_250924186.1">
    <property type="nucleotide sequence ID" value="NZ_JAMQAW010000095.1"/>
</dbReference>
<comment type="caution">
    <text evidence="5">The sequence shown here is derived from an EMBL/GenBank/DDBJ whole genome shotgun (WGS) entry which is preliminary data.</text>
</comment>
<reference evidence="5" key="1">
    <citation type="submission" date="2022-06" db="EMBL/GenBank/DDBJ databases">
        <title>Genome public.</title>
        <authorList>
            <person name="Sun Q."/>
        </authorList>
    </citation>
    <scope>NUCLEOTIDE SEQUENCE</scope>
    <source>
        <strain evidence="5">CWNU-1</strain>
    </source>
</reference>
<dbReference type="InterPro" id="IPR006164">
    <property type="entry name" value="DNA_bd_Ku70/Ku80"/>
</dbReference>
<dbReference type="PANTHER" id="PTHR41251">
    <property type="entry name" value="NON-HOMOLOGOUS END JOINING PROTEIN KU"/>
    <property type="match status" value="1"/>
</dbReference>
<evidence type="ECO:0000259" key="4">
    <source>
        <dbReference type="SMART" id="SM00559"/>
    </source>
</evidence>
<dbReference type="SUPFAM" id="SSF100939">
    <property type="entry name" value="SPOC domain-like"/>
    <property type="match status" value="1"/>
</dbReference>
<protein>
    <submittedName>
        <fullName evidence="5">Ku protein</fullName>
    </submittedName>
</protein>
<keyword evidence="2" id="KW-0233">DNA recombination</keyword>
<accession>A0ABT0V1Z4</accession>
<dbReference type="SMART" id="SM00559">
    <property type="entry name" value="Ku78"/>
    <property type="match status" value="1"/>
</dbReference>
<keyword evidence="6" id="KW-1185">Reference proteome</keyword>
<dbReference type="Pfam" id="PF02735">
    <property type="entry name" value="Ku"/>
    <property type="match status" value="1"/>
</dbReference>
<evidence type="ECO:0000256" key="2">
    <source>
        <dbReference type="ARBA" id="ARBA00023172"/>
    </source>
</evidence>
<dbReference type="PANTHER" id="PTHR41251:SF1">
    <property type="entry name" value="NON-HOMOLOGOUS END JOINING PROTEIN KU"/>
    <property type="match status" value="1"/>
</dbReference>
<dbReference type="PIRSF" id="PIRSF006493">
    <property type="entry name" value="Prok_Ku"/>
    <property type="match status" value="1"/>
</dbReference>
<name>A0ABT0V1Z4_9ACTN</name>
<gene>
    <name evidence="5" type="ORF">NBG84_37460</name>
</gene>
<organism evidence="5 6">
    <name type="scientific">Streptomyces albipurpureus</name>
    <dbReference type="NCBI Taxonomy" id="2897419"/>
    <lineage>
        <taxon>Bacteria</taxon>
        <taxon>Bacillati</taxon>
        <taxon>Actinomycetota</taxon>
        <taxon>Actinomycetes</taxon>
        <taxon>Kitasatosporales</taxon>
        <taxon>Streptomycetaceae</taxon>
        <taxon>Streptomyces</taxon>
    </lineage>
</organism>